<gene>
    <name evidence="11" type="ORF">GOODEAATRI_024835</name>
</gene>
<proteinExistence type="predicted"/>
<evidence type="ECO:0000256" key="5">
    <source>
        <dbReference type="ARBA" id="ARBA00022553"/>
    </source>
</evidence>
<evidence type="ECO:0000256" key="1">
    <source>
        <dbReference type="ARBA" id="ARBA00004221"/>
    </source>
</evidence>
<dbReference type="PROSITE" id="PS51022">
    <property type="entry name" value="L27"/>
    <property type="match status" value="1"/>
</dbReference>
<reference evidence="11 12" key="1">
    <citation type="submission" date="2021-06" db="EMBL/GenBank/DDBJ databases">
        <authorList>
            <person name="Palmer J.M."/>
        </authorList>
    </citation>
    <scope>NUCLEOTIDE SEQUENCE [LARGE SCALE GENOMIC DNA]</scope>
    <source>
        <strain evidence="11 12">GA_2019</strain>
        <tissue evidence="11">Muscle</tissue>
    </source>
</reference>
<dbReference type="Gene3D" id="1.10.287.650">
    <property type="entry name" value="L27 domain"/>
    <property type="match status" value="1"/>
</dbReference>
<keyword evidence="3" id="KW-0796">Tight junction</keyword>
<evidence type="ECO:0000259" key="9">
    <source>
        <dbReference type="PROSITE" id="PS50106"/>
    </source>
</evidence>
<feature type="domain" description="PDZ" evidence="9">
    <location>
        <begin position="279"/>
        <end position="325"/>
    </location>
</feature>
<feature type="non-terminal residue" evidence="11">
    <location>
        <position position="1"/>
    </location>
</feature>
<dbReference type="InterPro" id="IPR015132">
    <property type="entry name" value="L27_2"/>
</dbReference>
<dbReference type="SUPFAM" id="SSF101288">
    <property type="entry name" value="L27 domain"/>
    <property type="match status" value="1"/>
</dbReference>
<name>A0ABV0PGT6_9TELE</name>
<dbReference type="SUPFAM" id="SSF50156">
    <property type="entry name" value="PDZ domain-like"/>
    <property type="match status" value="1"/>
</dbReference>
<evidence type="ECO:0000313" key="12">
    <source>
        <dbReference type="Proteomes" id="UP001476798"/>
    </source>
</evidence>
<comment type="subcellular location">
    <subcellularLocation>
        <location evidence="1">Apical cell membrane</location>
    </subcellularLocation>
    <subcellularLocation>
        <location evidence="2">Cell junction</location>
        <location evidence="2">Tight junction</location>
    </subcellularLocation>
</comment>
<evidence type="ECO:0008006" key="13">
    <source>
        <dbReference type="Google" id="ProtNLM"/>
    </source>
</evidence>
<dbReference type="PROSITE" id="PS50106">
    <property type="entry name" value="PDZ"/>
    <property type="match status" value="1"/>
</dbReference>
<evidence type="ECO:0000256" key="6">
    <source>
        <dbReference type="ARBA" id="ARBA00022737"/>
    </source>
</evidence>
<dbReference type="InterPro" id="IPR036034">
    <property type="entry name" value="PDZ_sf"/>
</dbReference>
<evidence type="ECO:0000313" key="11">
    <source>
        <dbReference type="EMBL" id="MEQ2182687.1"/>
    </source>
</evidence>
<keyword evidence="4" id="KW-1003">Cell membrane</keyword>
<keyword evidence="8" id="KW-0472">Membrane</keyword>
<dbReference type="Pfam" id="PF09045">
    <property type="entry name" value="L27_2"/>
    <property type="match status" value="1"/>
</dbReference>
<feature type="domain" description="L27" evidence="10">
    <location>
        <begin position="46"/>
        <end position="106"/>
    </location>
</feature>
<keyword evidence="5" id="KW-0597">Phosphoprotein</keyword>
<accession>A0ABV0PGT6</accession>
<evidence type="ECO:0000256" key="8">
    <source>
        <dbReference type="ARBA" id="ARBA00023136"/>
    </source>
</evidence>
<protein>
    <recommendedName>
        <fullName evidence="13">PDZ domain-containing protein</fullName>
    </recommendedName>
</protein>
<keyword evidence="6" id="KW-0677">Repeat</keyword>
<dbReference type="InterPro" id="IPR051342">
    <property type="entry name" value="PDZ_scaffold"/>
</dbReference>
<dbReference type="Proteomes" id="UP001476798">
    <property type="component" value="Unassembled WGS sequence"/>
</dbReference>
<keyword evidence="12" id="KW-1185">Reference proteome</keyword>
<dbReference type="PANTHER" id="PTHR19964:SF92">
    <property type="entry name" value="PATJ HOMOLOG"/>
    <property type="match status" value="1"/>
</dbReference>
<keyword evidence="7" id="KW-0965">Cell junction</keyword>
<evidence type="ECO:0000259" key="10">
    <source>
        <dbReference type="PROSITE" id="PS51022"/>
    </source>
</evidence>
<evidence type="ECO:0000256" key="2">
    <source>
        <dbReference type="ARBA" id="ARBA00004435"/>
    </source>
</evidence>
<evidence type="ECO:0000256" key="7">
    <source>
        <dbReference type="ARBA" id="ARBA00022949"/>
    </source>
</evidence>
<organism evidence="11 12">
    <name type="scientific">Goodea atripinnis</name>
    <dbReference type="NCBI Taxonomy" id="208336"/>
    <lineage>
        <taxon>Eukaryota</taxon>
        <taxon>Metazoa</taxon>
        <taxon>Chordata</taxon>
        <taxon>Craniata</taxon>
        <taxon>Vertebrata</taxon>
        <taxon>Euteleostomi</taxon>
        <taxon>Actinopterygii</taxon>
        <taxon>Neopterygii</taxon>
        <taxon>Teleostei</taxon>
        <taxon>Neoteleostei</taxon>
        <taxon>Acanthomorphata</taxon>
        <taxon>Ovalentaria</taxon>
        <taxon>Atherinomorphae</taxon>
        <taxon>Cyprinodontiformes</taxon>
        <taxon>Goodeidae</taxon>
        <taxon>Goodea</taxon>
    </lineage>
</organism>
<dbReference type="EMBL" id="JAHRIO010072803">
    <property type="protein sequence ID" value="MEQ2182687.1"/>
    <property type="molecule type" value="Genomic_DNA"/>
</dbReference>
<dbReference type="InterPro" id="IPR036892">
    <property type="entry name" value="L27_dom_sf"/>
</dbReference>
<dbReference type="Gene3D" id="2.30.42.10">
    <property type="match status" value="1"/>
</dbReference>
<dbReference type="InterPro" id="IPR004172">
    <property type="entry name" value="L27_dom"/>
</dbReference>
<evidence type="ECO:0000256" key="4">
    <source>
        <dbReference type="ARBA" id="ARBA00022475"/>
    </source>
</evidence>
<evidence type="ECO:0000256" key="3">
    <source>
        <dbReference type="ARBA" id="ARBA00022427"/>
    </source>
</evidence>
<dbReference type="InterPro" id="IPR001478">
    <property type="entry name" value="PDZ"/>
</dbReference>
<dbReference type="PANTHER" id="PTHR19964">
    <property type="entry name" value="MULTIPLE PDZ DOMAIN PROTEIN"/>
    <property type="match status" value="1"/>
</dbReference>
<comment type="caution">
    <text evidence="11">The sequence shown here is derived from an EMBL/GenBank/DDBJ whole genome shotgun (WGS) entry which is preliminary data.</text>
</comment>
<sequence length="400" mass="44260">FSQGPFTLVPPETGNLCVLFVQVDPGQPCWRMSLQWVHMFPCVSVSSAERQQVLGALERLQAKLVQREEWTHSDTLGNLREMLQSPLFSHILTVQYSIKQLQNQVHMDCFLHLQTITAGWLSLSFSFRVLMILPVLTTTHRSVCRCSPAQVLCEQLCEPDFSFSRRGQLIMSTVNPSSLSTPPALSPSSSILTNGLSSCFPQAPPSTDWLQKWILTAAKVGGATASTLSSEGVFPVGRVRDKRLANIFRFLQAEPVTKEQLGDAVVVWTTDVLTEFCCRDGRLQERDQILVINGSPLEPGMSHQQALSLLQQPGHTVELVVARDPHSEGGPVSTVRLQELLQSSNRFSAAIAAHVVGFPQFLLSFNVSFSGPHPGNQIQLVPDQHAWTRETLSQEHLGSF</sequence>